<evidence type="ECO:0008006" key="4">
    <source>
        <dbReference type="Google" id="ProtNLM"/>
    </source>
</evidence>
<evidence type="ECO:0000313" key="3">
    <source>
        <dbReference type="Proteomes" id="UP000827284"/>
    </source>
</evidence>
<name>A0A9P3H7N4_9FUNG</name>
<evidence type="ECO:0000313" key="2">
    <source>
        <dbReference type="EMBL" id="GJJ71547.1"/>
    </source>
</evidence>
<dbReference type="AlphaFoldDB" id="A0A9P3H7N4"/>
<feature type="signal peptide" evidence="1">
    <location>
        <begin position="1"/>
        <end position="17"/>
    </location>
</feature>
<reference evidence="2" key="1">
    <citation type="submission" date="2021-11" db="EMBL/GenBank/DDBJ databases">
        <authorList>
            <person name="Herlambang A."/>
            <person name="Guo Y."/>
            <person name="Takashima Y."/>
            <person name="Nishizawa T."/>
        </authorList>
    </citation>
    <scope>NUCLEOTIDE SEQUENCE</scope>
    <source>
        <strain evidence="2">E1425</strain>
    </source>
</reference>
<feature type="chain" id="PRO_5040234143" description="Hydrophobin" evidence="1">
    <location>
        <begin position="18"/>
        <end position="194"/>
    </location>
</feature>
<evidence type="ECO:0000256" key="1">
    <source>
        <dbReference type="SAM" id="SignalP"/>
    </source>
</evidence>
<keyword evidence="3" id="KW-1185">Reference proteome</keyword>
<organism evidence="2 3">
    <name type="scientific">Entomortierella parvispora</name>
    <dbReference type="NCBI Taxonomy" id="205924"/>
    <lineage>
        <taxon>Eukaryota</taxon>
        <taxon>Fungi</taxon>
        <taxon>Fungi incertae sedis</taxon>
        <taxon>Mucoromycota</taxon>
        <taxon>Mortierellomycotina</taxon>
        <taxon>Mortierellomycetes</taxon>
        <taxon>Mortierellales</taxon>
        <taxon>Mortierellaceae</taxon>
        <taxon>Entomortierella</taxon>
    </lineage>
</organism>
<dbReference type="EMBL" id="BQFW01000005">
    <property type="protein sequence ID" value="GJJ71547.1"/>
    <property type="molecule type" value="Genomic_DNA"/>
</dbReference>
<reference evidence="2" key="2">
    <citation type="journal article" date="2022" name="Microbiol. Resour. Announc.">
        <title>Whole-Genome Sequence of Entomortierella parvispora E1425, a Mucoromycotan Fungus Associated with Burkholderiaceae-Related Endosymbiotic Bacteria.</title>
        <authorList>
            <person name="Herlambang A."/>
            <person name="Guo Y."/>
            <person name="Takashima Y."/>
            <person name="Narisawa K."/>
            <person name="Ohta H."/>
            <person name="Nishizawa T."/>
        </authorList>
    </citation>
    <scope>NUCLEOTIDE SEQUENCE</scope>
    <source>
        <strain evidence="2">E1425</strain>
    </source>
</reference>
<protein>
    <recommendedName>
        <fullName evidence="4">Hydrophobin</fullName>
    </recommendedName>
</protein>
<proteinExistence type="predicted"/>
<gene>
    <name evidence="2" type="ORF">EMPS_03897</name>
</gene>
<comment type="caution">
    <text evidence="2">The sequence shown here is derived from an EMBL/GenBank/DDBJ whole genome shotgun (WGS) entry which is preliminary data.</text>
</comment>
<keyword evidence="1" id="KW-0732">Signal</keyword>
<dbReference type="Proteomes" id="UP000827284">
    <property type="component" value="Unassembled WGS sequence"/>
</dbReference>
<dbReference type="OrthoDB" id="10531687at2759"/>
<accession>A0A9P3H7N4</accession>
<sequence>MLFKILAIVTVLSLTEASSHNTTLMSGHNATTPGGHKPHELATACKASNLISCSTAIGGACTLQVGVQNTPLCGAGAVAFCSTLLCFVKPSVMTAIAIYHSWRLPCDTGTTDPEAVYGPNSPEANAYNYGYAYAEEHNPWADYVRPVGISKTRRLRSKTGGRKLGEVDTTQTCCLADNYFGGCCGYAHGLACQM</sequence>